<evidence type="ECO:0000256" key="1">
    <source>
        <dbReference type="ARBA" id="ARBA00001232"/>
    </source>
</evidence>
<keyword evidence="7 10" id="KW-1208">Phospholipid metabolism</keyword>
<keyword evidence="5 10" id="KW-0443">Lipid metabolism</keyword>
<dbReference type="EMBL" id="CP066681">
    <property type="protein sequence ID" value="QQG35237.1"/>
    <property type="molecule type" value="Genomic_DNA"/>
</dbReference>
<evidence type="ECO:0000256" key="9">
    <source>
        <dbReference type="ARBA" id="ARBA00046608"/>
    </source>
</evidence>
<sequence>MTKPLIIALDAMGGDFGPEIVVSAASLALAQLGQGVRFQFYGREDHIRKHLNADQALLAASEVIHTDKIISSDERPSIALRNGKDSSMRLAIDAVKDGRADAVVSAGNTGALMATAKMVLKCLPGISRPAIASVFPTRSGDIVMLDLGANVSCDAEILTQFAVLGAVYARVVKGVPTPTVGLLNIGSEDIKGHDEVRAAAAILSSIKFPGRYHGFVEGDDIPKGEVDVVVTDGFTGNVAIKVAEGVSEFITHMMKDAFKSSLLAKLGALLAYGALKRMKKRLDPRVYNGGMFLGLNGICVKSHGGMNAFGFSSAILVAANLVRNDYNRRVAQEIEQVMNQESFFSAVAAGQGGNSA</sequence>
<dbReference type="PIRSF" id="PIRSF002465">
    <property type="entry name" value="Phsphlp_syn_PlsX"/>
    <property type="match status" value="1"/>
</dbReference>
<keyword evidence="2 10" id="KW-0963">Cytoplasm</keyword>
<dbReference type="Pfam" id="PF02504">
    <property type="entry name" value="FA_synthesis"/>
    <property type="match status" value="1"/>
</dbReference>
<evidence type="ECO:0000256" key="6">
    <source>
        <dbReference type="ARBA" id="ARBA00023209"/>
    </source>
</evidence>
<comment type="similarity">
    <text evidence="10">Belongs to the PlsX family.</text>
</comment>
<comment type="catalytic activity">
    <reaction evidence="1 10">
        <text>a fatty acyl-[ACP] + phosphate = an acyl phosphate + holo-[ACP]</text>
        <dbReference type="Rhea" id="RHEA:42292"/>
        <dbReference type="Rhea" id="RHEA-COMP:9685"/>
        <dbReference type="Rhea" id="RHEA-COMP:14125"/>
        <dbReference type="ChEBI" id="CHEBI:43474"/>
        <dbReference type="ChEBI" id="CHEBI:59918"/>
        <dbReference type="ChEBI" id="CHEBI:64479"/>
        <dbReference type="ChEBI" id="CHEBI:138651"/>
        <dbReference type="EC" id="2.3.1.274"/>
    </reaction>
</comment>
<dbReference type="PANTHER" id="PTHR30100">
    <property type="entry name" value="FATTY ACID/PHOSPHOLIPID SYNTHESIS PROTEIN PLSX"/>
    <property type="match status" value="1"/>
</dbReference>
<dbReference type="UniPathway" id="UPA00085"/>
<dbReference type="SUPFAM" id="SSF53659">
    <property type="entry name" value="Isocitrate/Isopropylmalate dehydrogenase-like"/>
    <property type="match status" value="1"/>
</dbReference>
<dbReference type="PANTHER" id="PTHR30100:SF1">
    <property type="entry name" value="PHOSPHATE ACYLTRANSFERASE"/>
    <property type="match status" value="1"/>
</dbReference>
<keyword evidence="11" id="KW-0012">Acyltransferase</keyword>
<dbReference type="InterPro" id="IPR003664">
    <property type="entry name" value="FA_synthesis"/>
</dbReference>
<dbReference type="Proteomes" id="UP000595362">
    <property type="component" value="Chromosome"/>
</dbReference>
<keyword evidence="3 10" id="KW-0444">Lipid biosynthesis</keyword>
<keyword evidence="4 10" id="KW-0808">Transferase</keyword>
<dbReference type="HAMAP" id="MF_00019">
    <property type="entry name" value="PlsX"/>
    <property type="match status" value="1"/>
</dbReference>
<dbReference type="GO" id="GO:0006633">
    <property type="term" value="P:fatty acid biosynthetic process"/>
    <property type="evidence" value="ECO:0007669"/>
    <property type="project" value="UniProtKB-UniRule"/>
</dbReference>
<name>A0A7T5R0D8_9BACT</name>
<evidence type="ECO:0000256" key="5">
    <source>
        <dbReference type="ARBA" id="ARBA00023098"/>
    </source>
</evidence>
<keyword evidence="6 10" id="KW-0594">Phospholipid biosynthesis</keyword>
<proteinExistence type="inferred from homology"/>
<comment type="function">
    <text evidence="10">Catalyzes the reversible formation of acyl-phosphate (acyl-PO(4)) from acyl-[acyl-carrier-protein] (acyl-ACP). This enzyme utilizes acyl-ACP as fatty acyl donor, but not acyl-CoA.</text>
</comment>
<comment type="pathway">
    <text evidence="10">Lipid metabolism; phospholipid metabolism.</text>
</comment>
<evidence type="ECO:0000256" key="4">
    <source>
        <dbReference type="ARBA" id="ARBA00022679"/>
    </source>
</evidence>
<evidence type="ECO:0000313" key="11">
    <source>
        <dbReference type="EMBL" id="QQG35237.1"/>
    </source>
</evidence>
<reference evidence="11 12" key="1">
    <citation type="submission" date="2020-07" db="EMBL/GenBank/DDBJ databases">
        <title>Huge and variable diversity of episymbiotic CPR bacteria and DPANN archaea in groundwater ecosystems.</title>
        <authorList>
            <person name="He C.Y."/>
            <person name="Keren R."/>
            <person name="Whittaker M."/>
            <person name="Farag I.F."/>
            <person name="Doudna J."/>
            <person name="Cate J.H.D."/>
            <person name="Banfield J.F."/>
        </authorList>
    </citation>
    <scope>NUCLEOTIDE SEQUENCE [LARGE SCALE GENOMIC DNA]</scope>
    <source>
        <strain evidence="11">NC_groundwater_70_Ag_B-0.1um_54_66</strain>
    </source>
</reference>
<dbReference type="AlphaFoldDB" id="A0A7T5R0D8"/>
<organism evidence="11 12">
    <name type="scientific">Micavibrio aeruginosavorus</name>
    <dbReference type="NCBI Taxonomy" id="349221"/>
    <lineage>
        <taxon>Bacteria</taxon>
        <taxon>Pseudomonadati</taxon>
        <taxon>Bdellovibrionota</taxon>
        <taxon>Bdellovibrionia</taxon>
        <taxon>Bdellovibrionales</taxon>
        <taxon>Pseudobdellovibrionaceae</taxon>
        <taxon>Micavibrio</taxon>
    </lineage>
</organism>
<dbReference type="Gene3D" id="3.40.718.10">
    <property type="entry name" value="Isopropylmalate Dehydrogenase"/>
    <property type="match status" value="1"/>
</dbReference>
<dbReference type="GO" id="GO:0008654">
    <property type="term" value="P:phospholipid biosynthetic process"/>
    <property type="evidence" value="ECO:0007669"/>
    <property type="project" value="UniProtKB-KW"/>
</dbReference>
<protein>
    <recommendedName>
        <fullName evidence="8 10">Phosphate acyltransferase</fullName>
        <ecNumber evidence="8 10">2.3.1.274</ecNumber>
    </recommendedName>
    <alternativeName>
        <fullName evidence="10">Acyl-ACP phosphotransacylase</fullName>
    </alternativeName>
    <alternativeName>
        <fullName evidence="10">Acyl-[acyl-carrier-protein]--phosphate acyltransferase</fullName>
    </alternativeName>
    <alternativeName>
        <fullName evidence="10">Phosphate-acyl-ACP acyltransferase</fullName>
    </alternativeName>
</protein>
<evidence type="ECO:0000313" key="12">
    <source>
        <dbReference type="Proteomes" id="UP000595362"/>
    </source>
</evidence>
<dbReference type="EC" id="2.3.1.274" evidence="8 10"/>
<evidence type="ECO:0000256" key="10">
    <source>
        <dbReference type="HAMAP-Rule" id="MF_00019"/>
    </source>
</evidence>
<evidence type="ECO:0000256" key="2">
    <source>
        <dbReference type="ARBA" id="ARBA00022490"/>
    </source>
</evidence>
<evidence type="ECO:0000256" key="8">
    <source>
        <dbReference type="ARBA" id="ARBA00024069"/>
    </source>
</evidence>
<evidence type="ECO:0000256" key="7">
    <source>
        <dbReference type="ARBA" id="ARBA00023264"/>
    </source>
</evidence>
<dbReference type="NCBIfam" id="TIGR00182">
    <property type="entry name" value="plsX"/>
    <property type="match status" value="1"/>
</dbReference>
<accession>A0A7T5R0D8</accession>
<dbReference type="GO" id="GO:0043811">
    <property type="term" value="F:phosphate:acyl-[acyl carrier protein] acyltransferase activity"/>
    <property type="evidence" value="ECO:0007669"/>
    <property type="project" value="UniProtKB-UniRule"/>
</dbReference>
<comment type="subunit">
    <text evidence="9 10">Homodimer. Probably interacts with PlsY.</text>
</comment>
<dbReference type="GO" id="GO:0005737">
    <property type="term" value="C:cytoplasm"/>
    <property type="evidence" value="ECO:0007669"/>
    <property type="project" value="UniProtKB-SubCell"/>
</dbReference>
<evidence type="ECO:0000256" key="3">
    <source>
        <dbReference type="ARBA" id="ARBA00022516"/>
    </source>
</evidence>
<gene>
    <name evidence="10 11" type="primary">plsX</name>
    <name evidence="11" type="ORF">HYS17_06615</name>
</gene>
<comment type="subcellular location">
    <subcellularLocation>
        <location evidence="10">Cytoplasm</location>
    </subcellularLocation>
    <text evidence="10">Associated with the membrane possibly through PlsY.</text>
</comment>
<dbReference type="InterPro" id="IPR012281">
    <property type="entry name" value="Phospholipid_synth_PlsX-like"/>
</dbReference>